<protein>
    <recommendedName>
        <fullName evidence="4 13">Tetraacyldisaccharide 4'-kinase</fullName>
        <ecNumber evidence="3 13">2.7.1.130</ecNumber>
    </recommendedName>
    <alternativeName>
        <fullName evidence="12 13">Lipid A 4'-kinase</fullName>
    </alternativeName>
</protein>
<keyword evidence="14" id="KW-1133">Transmembrane helix</keyword>
<dbReference type="GO" id="GO:0009245">
    <property type="term" value="P:lipid A biosynthetic process"/>
    <property type="evidence" value="ECO:0007669"/>
    <property type="project" value="UniProtKB-UniRule"/>
</dbReference>
<keyword evidence="11 13" id="KW-0443">Lipid metabolism</keyword>
<dbReference type="AlphaFoldDB" id="A0A9X3EF35"/>
<evidence type="ECO:0000256" key="8">
    <source>
        <dbReference type="ARBA" id="ARBA00022741"/>
    </source>
</evidence>
<comment type="function">
    <text evidence="1 13">Transfers the gamma-phosphate of ATP to the 4'-position of a tetraacyldisaccharide 1-phosphate intermediate (termed DS-1-P) to form tetraacyldisaccharide 1,4'-bis-phosphate (lipid IVA).</text>
</comment>
<comment type="pathway">
    <text evidence="2 13">Glycolipid biosynthesis; lipid IV(A) biosynthesis; lipid IV(A) from (3R)-3-hydroxytetradecanoyl-[acyl-carrier-protein] and UDP-N-acetyl-alpha-D-glucosamine: step 6/6.</text>
</comment>
<feature type="transmembrane region" description="Helical" evidence="14">
    <location>
        <begin position="20"/>
        <end position="42"/>
    </location>
</feature>
<dbReference type="GO" id="GO:0005524">
    <property type="term" value="F:ATP binding"/>
    <property type="evidence" value="ECO:0007669"/>
    <property type="project" value="UniProtKB-UniRule"/>
</dbReference>
<evidence type="ECO:0000313" key="15">
    <source>
        <dbReference type="EMBL" id="MCY0966423.1"/>
    </source>
</evidence>
<evidence type="ECO:0000256" key="5">
    <source>
        <dbReference type="ARBA" id="ARBA00022516"/>
    </source>
</evidence>
<keyword evidence="6 13" id="KW-0441">Lipid A biosynthesis</keyword>
<dbReference type="InterPro" id="IPR027417">
    <property type="entry name" value="P-loop_NTPase"/>
</dbReference>
<evidence type="ECO:0000256" key="10">
    <source>
        <dbReference type="ARBA" id="ARBA00022840"/>
    </source>
</evidence>
<dbReference type="RefSeq" id="WP_283174633.1">
    <property type="nucleotide sequence ID" value="NZ_JAPNOA010000055.1"/>
</dbReference>
<dbReference type="EC" id="2.7.1.130" evidence="3 13"/>
<comment type="caution">
    <text evidence="15">The sequence shown here is derived from an EMBL/GenBank/DDBJ whole genome shotgun (WGS) entry which is preliminary data.</text>
</comment>
<evidence type="ECO:0000256" key="13">
    <source>
        <dbReference type="HAMAP-Rule" id="MF_00409"/>
    </source>
</evidence>
<keyword evidence="8 13" id="KW-0547">Nucleotide-binding</keyword>
<evidence type="ECO:0000256" key="12">
    <source>
        <dbReference type="ARBA" id="ARBA00029757"/>
    </source>
</evidence>
<dbReference type="PANTHER" id="PTHR42724:SF1">
    <property type="entry name" value="TETRAACYLDISACCHARIDE 4'-KINASE, MITOCHONDRIAL-RELATED"/>
    <property type="match status" value="1"/>
</dbReference>
<dbReference type="NCBIfam" id="TIGR00682">
    <property type="entry name" value="lpxK"/>
    <property type="match status" value="1"/>
</dbReference>
<dbReference type="PANTHER" id="PTHR42724">
    <property type="entry name" value="TETRAACYLDISACCHARIDE 4'-KINASE"/>
    <property type="match status" value="1"/>
</dbReference>
<evidence type="ECO:0000256" key="14">
    <source>
        <dbReference type="SAM" id="Phobius"/>
    </source>
</evidence>
<dbReference type="HAMAP" id="MF_00409">
    <property type="entry name" value="LpxK"/>
    <property type="match status" value="1"/>
</dbReference>
<keyword evidence="14" id="KW-0472">Membrane</keyword>
<dbReference type="GO" id="GO:0005886">
    <property type="term" value="C:plasma membrane"/>
    <property type="evidence" value="ECO:0007669"/>
    <property type="project" value="TreeGrafter"/>
</dbReference>
<keyword evidence="7 13" id="KW-0808">Transferase</keyword>
<dbReference type="GO" id="GO:0009244">
    <property type="term" value="P:lipopolysaccharide core region biosynthetic process"/>
    <property type="evidence" value="ECO:0007669"/>
    <property type="project" value="TreeGrafter"/>
</dbReference>
<gene>
    <name evidence="13 15" type="primary">lpxK</name>
    <name evidence="15" type="ORF">OUO13_14640</name>
</gene>
<evidence type="ECO:0000256" key="11">
    <source>
        <dbReference type="ARBA" id="ARBA00023098"/>
    </source>
</evidence>
<dbReference type="EMBL" id="JAPNOA010000055">
    <property type="protein sequence ID" value="MCY0966423.1"/>
    <property type="molecule type" value="Genomic_DNA"/>
</dbReference>
<keyword evidence="16" id="KW-1185">Reference proteome</keyword>
<evidence type="ECO:0000256" key="9">
    <source>
        <dbReference type="ARBA" id="ARBA00022777"/>
    </source>
</evidence>
<accession>A0A9X3EF35</accession>
<evidence type="ECO:0000256" key="1">
    <source>
        <dbReference type="ARBA" id="ARBA00002274"/>
    </source>
</evidence>
<evidence type="ECO:0000313" key="16">
    <source>
        <dbReference type="Proteomes" id="UP001150830"/>
    </source>
</evidence>
<proteinExistence type="inferred from homology"/>
<dbReference type="Pfam" id="PF02606">
    <property type="entry name" value="LpxK"/>
    <property type="match status" value="1"/>
</dbReference>
<name>A0A9X3EF35_9GAMM</name>
<dbReference type="Proteomes" id="UP001150830">
    <property type="component" value="Unassembled WGS sequence"/>
</dbReference>
<keyword evidence="14" id="KW-0812">Transmembrane</keyword>
<feature type="binding site" evidence="13">
    <location>
        <begin position="68"/>
        <end position="75"/>
    </location>
    <ligand>
        <name>ATP</name>
        <dbReference type="ChEBI" id="CHEBI:30616"/>
    </ligand>
</feature>
<evidence type="ECO:0000256" key="2">
    <source>
        <dbReference type="ARBA" id="ARBA00004870"/>
    </source>
</evidence>
<dbReference type="InterPro" id="IPR003758">
    <property type="entry name" value="LpxK"/>
</dbReference>
<sequence>MQDAKQGFWKRVAARIEHNWYSPSAFGNLWLLPLHALFWMIASARRVWFTLRPPVDVKLPVIVIGNIAVGGTGKTPLITWLARRGGELGIRVGIVSRGYGSSGGQYPLRVQANTDAAFCGDEPKLLANRLGCPVVVDPDRRRAVESLANEVDLVLSDDGMQHYRMPRVAEVVVVDHERGFGNGWLMPVGPLREPVERIESVDLVVRNGEDFILQPSSLINAASGLEVDFMRLEGRTVHAVAGIGNPQRFFATLRKLGMNPIEHVFADHHPYQPEDLQFGDKHPVVMTEKDWVKCREFVTENSWYLPVEAVLTRKTRQALEALLLTWGGKD</sequence>
<dbReference type="SUPFAM" id="SSF52540">
    <property type="entry name" value="P-loop containing nucleoside triphosphate hydrolases"/>
    <property type="match status" value="1"/>
</dbReference>
<evidence type="ECO:0000256" key="7">
    <source>
        <dbReference type="ARBA" id="ARBA00022679"/>
    </source>
</evidence>
<keyword evidence="10 13" id="KW-0067">ATP-binding</keyword>
<evidence type="ECO:0000256" key="6">
    <source>
        <dbReference type="ARBA" id="ARBA00022556"/>
    </source>
</evidence>
<dbReference type="GO" id="GO:0009029">
    <property type="term" value="F:lipid-A 4'-kinase activity"/>
    <property type="evidence" value="ECO:0007669"/>
    <property type="project" value="UniProtKB-UniRule"/>
</dbReference>
<evidence type="ECO:0000256" key="4">
    <source>
        <dbReference type="ARBA" id="ARBA00016436"/>
    </source>
</evidence>
<organism evidence="15 16">
    <name type="scientific">Parathalassolituus penaei</name>
    <dbReference type="NCBI Taxonomy" id="2997323"/>
    <lineage>
        <taxon>Bacteria</taxon>
        <taxon>Pseudomonadati</taxon>
        <taxon>Pseudomonadota</taxon>
        <taxon>Gammaproteobacteria</taxon>
        <taxon>Oceanospirillales</taxon>
        <taxon>Oceanospirillaceae</taxon>
        <taxon>Parathalassolituus</taxon>
    </lineage>
</organism>
<reference evidence="15" key="1">
    <citation type="submission" date="2022-11" db="EMBL/GenBank/DDBJ databases">
        <title>Parathalassolutuus dongxingensis gen. nov., sp. nov., a novel member of family Oceanospirillaceae isolated from a coastal shrimp pond in Guangxi, China.</title>
        <authorList>
            <person name="Chen H."/>
        </authorList>
    </citation>
    <scope>NUCLEOTIDE SEQUENCE</scope>
    <source>
        <strain evidence="15">G-43</strain>
    </source>
</reference>
<keyword evidence="9 13" id="KW-0418">Kinase</keyword>
<evidence type="ECO:0000256" key="3">
    <source>
        <dbReference type="ARBA" id="ARBA00012071"/>
    </source>
</evidence>
<comment type="catalytic activity">
    <reaction evidence="13">
        <text>a lipid A disaccharide + ATP = a lipid IVA + ADP + H(+)</text>
        <dbReference type="Rhea" id="RHEA:67840"/>
        <dbReference type="ChEBI" id="CHEBI:15378"/>
        <dbReference type="ChEBI" id="CHEBI:30616"/>
        <dbReference type="ChEBI" id="CHEBI:176343"/>
        <dbReference type="ChEBI" id="CHEBI:176425"/>
        <dbReference type="ChEBI" id="CHEBI:456216"/>
        <dbReference type="EC" id="2.7.1.130"/>
    </reaction>
</comment>
<comment type="similarity">
    <text evidence="13">Belongs to the LpxK family.</text>
</comment>
<keyword evidence="5 13" id="KW-0444">Lipid biosynthesis</keyword>